<feature type="domain" description="Pseudouridine synthase II N-terminal" evidence="6">
    <location>
        <begin position="99"/>
        <end position="243"/>
    </location>
</feature>
<evidence type="ECO:0000259" key="6">
    <source>
        <dbReference type="Pfam" id="PF01509"/>
    </source>
</evidence>
<dbReference type="SUPFAM" id="SSF55120">
    <property type="entry name" value="Pseudouridine synthase"/>
    <property type="match status" value="1"/>
</dbReference>
<dbReference type="EMBL" id="BRXX01000207">
    <property type="protein sequence ID" value="GMH97864.1"/>
    <property type="molecule type" value="Genomic_DNA"/>
</dbReference>
<dbReference type="GO" id="GO:0005634">
    <property type="term" value="C:nucleus"/>
    <property type="evidence" value="ECO:0007669"/>
    <property type="project" value="TreeGrafter"/>
</dbReference>
<name>A0A9W7EZ66_9STRA</name>
<comment type="similarity">
    <text evidence="1">Belongs to the pseudouridine synthase TruB family.</text>
</comment>
<comment type="caution">
    <text evidence="7">The sequence shown here is derived from an EMBL/GenBank/DDBJ whole genome shotgun (WGS) entry which is preliminary data.</text>
</comment>
<evidence type="ECO:0000256" key="1">
    <source>
        <dbReference type="ARBA" id="ARBA00008999"/>
    </source>
</evidence>
<gene>
    <name evidence="7" type="ORF">TrVE_jg3189</name>
</gene>
<organism evidence="7 8">
    <name type="scientific">Triparma verrucosa</name>
    <dbReference type="NCBI Taxonomy" id="1606542"/>
    <lineage>
        <taxon>Eukaryota</taxon>
        <taxon>Sar</taxon>
        <taxon>Stramenopiles</taxon>
        <taxon>Ochrophyta</taxon>
        <taxon>Bolidophyceae</taxon>
        <taxon>Parmales</taxon>
        <taxon>Triparmaceae</taxon>
        <taxon>Triparma</taxon>
    </lineage>
</organism>
<dbReference type="InterPro" id="IPR020103">
    <property type="entry name" value="PsdUridine_synth_cat_dom_sf"/>
</dbReference>
<accession>A0A9W7EZ66</accession>
<evidence type="ECO:0000313" key="8">
    <source>
        <dbReference type="Proteomes" id="UP001165160"/>
    </source>
</evidence>
<keyword evidence="5" id="KW-1133">Transmembrane helix</keyword>
<evidence type="ECO:0000256" key="3">
    <source>
        <dbReference type="ARBA" id="ARBA00022694"/>
    </source>
</evidence>
<protein>
    <recommendedName>
        <fullName evidence="2">tRNA pseudouridine(55) synthase</fullName>
        <ecNumber evidence="2">5.4.99.25</ecNumber>
    </recommendedName>
</protein>
<keyword evidence="3" id="KW-0819">tRNA processing</keyword>
<dbReference type="HAMAP" id="MF_01080">
    <property type="entry name" value="TruB_bact"/>
    <property type="match status" value="1"/>
</dbReference>
<evidence type="ECO:0000256" key="4">
    <source>
        <dbReference type="ARBA" id="ARBA00023235"/>
    </source>
</evidence>
<dbReference type="NCBIfam" id="TIGR00431">
    <property type="entry name" value="TruB"/>
    <property type="match status" value="1"/>
</dbReference>
<dbReference type="Gene3D" id="3.30.2350.10">
    <property type="entry name" value="Pseudouridine synthase"/>
    <property type="match status" value="1"/>
</dbReference>
<sequence length="301" mass="33502">MFTRNATLILYTIIVVMISLTYSFEIGISRSALRRTATKMFSVVESSSEKGVSEPNCKVSGLVPILKPTNWTSQDVVAFVRKTLEMEAKNRLGTKKRPKIKVGHGGTLDPLATGVLVLGIGKGTKVMGSYLSGPKSYVAEFSTLYETDTLDTEGKVVKTSEKDLVLDEKVLETFRGEIMQKPPMYSALRKDGKRLYELAREGKDYEDVDVPERPVVVHELRVEGTDDLRKFKMECVVGGGTYIRSLIRDIAYAHETVGTMTMLERTVAGGFGIEDCISLRCSAEEIYEKAREVNEEKGIEF</sequence>
<keyword evidence="5" id="KW-0812">Transmembrane</keyword>
<dbReference type="AlphaFoldDB" id="A0A9W7EZ66"/>
<dbReference type="PANTHER" id="PTHR13767">
    <property type="entry name" value="TRNA-PSEUDOURIDINE SYNTHASE"/>
    <property type="match status" value="1"/>
</dbReference>
<evidence type="ECO:0000313" key="7">
    <source>
        <dbReference type="EMBL" id="GMH97864.1"/>
    </source>
</evidence>
<proteinExistence type="inferred from homology"/>
<dbReference type="GO" id="GO:0006400">
    <property type="term" value="P:tRNA modification"/>
    <property type="evidence" value="ECO:0007669"/>
    <property type="project" value="TreeGrafter"/>
</dbReference>
<dbReference type="GO" id="GO:0003723">
    <property type="term" value="F:RNA binding"/>
    <property type="evidence" value="ECO:0007669"/>
    <property type="project" value="InterPro"/>
</dbReference>
<keyword evidence="4" id="KW-0413">Isomerase</keyword>
<keyword evidence="8" id="KW-1185">Reference proteome</keyword>
<feature type="transmembrane region" description="Helical" evidence="5">
    <location>
        <begin position="6"/>
        <end position="24"/>
    </location>
</feature>
<evidence type="ECO:0000256" key="5">
    <source>
        <dbReference type="SAM" id="Phobius"/>
    </source>
</evidence>
<dbReference type="GO" id="GO:0160148">
    <property type="term" value="F:tRNA pseudouridine(55) synthase activity"/>
    <property type="evidence" value="ECO:0007669"/>
    <property type="project" value="UniProtKB-EC"/>
</dbReference>
<evidence type="ECO:0000256" key="2">
    <source>
        <dbReference type="ARBA" id="ARBA00012787"/>
    </source>
</evidence>
<dbReference type="EC" id="5.4.99.25" evidence="2"/>
<dbReference type="Pfam" id="PF01509">
    <property type="entry name" value="TruB_N"/>
    <property type="match status" value="1"/>
</dbReference>
<dbReference type="GO" id="GO:1990481">
    <property type="term" value="P:mRNA pseudouridine synthesis"/>
    <property type="evidence" value="ECO:0007669"/>
    <property type="project" value="TreeGrafter"/>
</dbReference>
<dbReference type="InterPro" id="IPR014780">
    <property type="entry name" value="tRNA_psdUridine_synth_TruB"/>
</dbReference>
<dbReference type="Proteomes" id="UP001165160">
    <property type="component" value="Unassembled WGS sequence"/>
</dbReference>
<dbReference type="InterPro" id="IPR002501">
    <property type="entry name" value="PsdUridine_synth_N"/>
</dbReference>
<dbReference type="PANTHER" id="PTHR13767:SF2">
    <property type="entry name" value="PSEUDOURIDYLATE SYNTHASE TRUB1"/>
    <property type="match status" value="1"/>
</dbReference>
<keyword evidence="5" id="KW-0472">Membrane</keyword>
<reference evidence="8" key="1">
    <citation type="journal article" date="2023" name="Commun. Biol.">
        <title>Genome analysis of Parmales, the sister group of diatoms, reveals the evolutionary specialization of diatoms from phago-mixotrophs to photoautotrophs.</title>
        <authorList>
            <person name="Ban H."/>
            <person name="Sato S."/>
            <person name="Yoshikawa S."/>
            <person name="Yamada K."/>
            <person name="Nakamura Y."/>
            <person name="Ichinomiya M."/>
            <person name="Sato N."/>
            <person name="Blanc-Mathieu R."/>
            <person name="Endo H."/>
            <person name="Kuwata A."/>
            <person name="Ogata H."/>
        </authorList>
    </citation>
    <scope>NUCLEOTIDE SEQUENCE [LARGE SCALE GENOMIC DNA]</scope>
    <source>
        <strain evidence="8">NIES 3699</strain>
    </source>
</reference>